<gene>
    <name evidence="1" type="ORF">DQG23_00185</name>
</gene>
<dbReference type="RefSeq" id="WP_113028785.1">
    <property type="nucleotide sequence ID" value="NZ_QMFB01000001.1"/>
</dbReference>
<organism evidence="1 2">
    <name type="scientific">Paenibacillus contaminans</name>
    <dbReference type="NCBI Taxonomy" id="450362"/>
    <lineage>
        <taxon>Bacteria</taxon>
        <taxon>Bacillati</taxon>
        <taxon>Bacillota</taxon>
        <taxon>Bacilli</taxon>
        <taxon>Bacillales</taxon>
        <taxon>Paenibacillaceae</taxon>
        <taxon>Paenibacillus</taxon>
    </lineage>
</organism>
<name>A0A329MSA6_9BACL</name>
<dbReference type="OrthoDB" id="2083468at2"/>
<comment type="caution">
    <text evidence="1">The sequence shown here is derived from an EMBL/GenBank/DDBJ whole genome shotgun (WGS) entry which is preliminary data.</text>
</comment>
<evidence type="ECO:0000313" key="2">
    <source>
        <dbReference type="Proteomes" id="UP000250369"/>
    </source>
</evidence>
<dbReference type="Proteomes" id="UP000250369">
    <property type="component" value="Unassembled WGS sequence"/>
</dbReference>
<protein>
    <submittedName>
        <fullName evidence="1">Uncharacterized protein</fullName>
    </submittedName>
</protein>
<sequence length="121" mass="14279">MLITLEEANGIFQYMLEGKEWDRFSDGDKQRSLGTAKRQFSNYPLQDGADQEEKVKQAFCLQALYLLIDEDRLDLEKEKRNGLISQSTDIDKISTSYTRTSRILLYPEVYEMIYEHLELWV</sequence>
<reference evidence="1 2" key="1">
    <citation type="journal article" date="2009" name="Int. J. Syst. Evol. Microbiol.">
        <title>Paenibacillus contaminans sp. nov., isolated from a contaminated laboratory plate.</title>
        <authorList>
            <person name="Chou J.H."/>
            <person name="Lee J.H."/>
            <person name="Lin M.C."/>
            <person name="Chang P.S."/>
            <person name="Arun A.B."/>
            <person name="Young C.C."/>
            <person name="Chen W.M."/>
        </authorList>
    </citation>
    <scope>NUCLEOTIDE SEQUENCE [LARGE SCALE GENOMIC DNA]</scope>
    <source>
        <strain evidence="1 2">CKOBP-6</strain>
    </source>
</reference>
<proteinExistence type="predicted"/>
<evidence type="ECO:0000313" key="1">
    <source>
        <dbReference type="EMBL" id="RAV22674.1"/>
    </source>
</evidence>
<dbReference type="AlphaFoldDB" id="A0A329MSA6"/>
<keyword evidence="2" id="KW-1185">Reference proteome</keyword>
<accession>A0A329MSA6</accession>
<dbReference type="EMBL" id="QMFB01000001">
    <property type="protein sequence ID" value="RAV22674.1"/>
    <property type="molecule type" value="Genomic_DNA"/>
</dbReference>